<dbReference type="Pfam" id="PF04257">
    <property type="entry name" value="Exonuc_V_gamma"/>
    <property type="match status" value="1"/>
</dbReference>
<dbReference type="PANTHER" id="PTHR30591">
    <property type="entry name" value="RECBCD ENZYME SUBUNIT RECC"/>
    <property type="match status" value="1"/>
</dbReference>
<evidence type="ECO:0000256" key="4">
    <source>
        <dbReference type="ARBA" id="ARBA00022801"/>
    </source>
</evidence>
<keyword evidence="7" id="KW-0067">ATP-binding</keyword>
<evidence type="ECO:0000313" key="12">
    <source>
        <dbReference type="EMBL" id="QAZ67277.1"/>
    </source>
</evidence>
<dbReference type="InterPro" id="IPR011335">
    <property type="entry name" value="Restrct_endonuc-II-like"/>
</dbReference>
<keyword evidence="4" id="KW-0378">Hydrolase</keyword>
<proteinExistence type="inferred from homology"/>
<keyword evidence="8" id="KW-0238">DNA-binding</keyword>
<evidence type="ECO:0000256" key="5">
    <source>
        <dbReference type="ARBA" id="ARBA00022806"/>
    </source>
</evidence>
<sequence length="1094" mass="122168">MMVRPRRRPCIPKGSVRIKDLLSLNTVEMPVNLTVIAGNRLETLVDTFLRDTPPPADPFAKRLVVVQNRGMERHLRMEMARRHGVCCGMEFPFPVTLAYRLFSRLVPDLPKEDDSSQAAMTWRILAALETPAVRDPSVAAFEPVRRYLGDGSPLKAWQLAREIARTFDRYLIFRPDMVQAWEDGHPDNTVPHEAWQALLWQVIWREGNCHRVRARERFFQSLAGNEAAKALPETIAFFAVASLPRFYTDIFTEIARHVPITFYLLEPAPSADLPDEASGDTSRETSLAWNEAGANYRARLVASATHRETCYSPPTGDRILDLLHQDLFGTVAPSDKWREALRSDAHSVQVHCCHGPVRELEVLQDVLLDILQRRPDIDPRDIVVMMPDPASRSGYVRAVFESATPRDRRVPFRIVAPGRSEPEPVIETLFRLLAIPLERFSLASVLSLLECEAIRARFGLAARDRTLVSDWFTEAGARWAIDAAHKTELGLPSLDDFTWSSAAARLILGHALPEDGHRLCQGVAPLEMAEGTGAAILGRFLEFFSTLVAVLAPLDEPASMTQWHIRLCSLLENMFAGPEAESGQLVEQTLAAMAYEAERAGCATRLDLQTVTEALRERLDEGGSSTGLFSGAVTFSDMQALRGVPFKVVAVIGLDDGAFPGRNRRPGFDLMQARPQPGDPEQRADDRRLLLEAILSAREIFIMTYRGRTQEENAALPPSVAISELLDCIDSRSRSADEPRPSERLLRIHRLQSFHSDYFRPHGDPRFFSYSSENCQCARERGKGGTPFVTAALDERPGLLPAPLGLDLLRRFLENPCRFFLENRLGVRFPKDGGTLETTEPLDGLNRLERYLCCQDVLNDLFAGTPIQDISAHLQRANRLPPGAPGLFTLHDIQDTTHGLMECVNAACDGMAITNLTASTKVTLPSGPILIKGSVQGVLPDRLLRWRPGTIRPRDQLSGWLDHVFLHASACGRPETLLIGTKGQCRLTSPTDPEGVLKTLLALLLRGTREPVPFFPKTSEAFAKSYREKKDTAVALKKAEEAWYGNEYRHIEGDGADRHFAKCFPDATHLRQKEFQKIACAVFDPLLNQLEKIE</sequence>
<evidence type="ECO:0000256" key="10">
    <source>
        <dbReference type="SAM" id="MobiDB-lite"/>
    </source>
</evidence>
<feature type="domain" description="RecC C-terminal" evidence="11">
    <location>
        <begin position="802"/>
        <end position="1025"/>
    </location>
</feature>
<dbReference type="InterPro" id="IPR041500">
    <property type="entry name" value="RecC_C"/>
</dbReference>
<evidence type="ECO:0000256" key="8">
    <source>
        <dbReference type="ARBA" id="ARBA00023125"/>
    </source>
</evidence>
<keyword evidence="6" id="KW-0269">Exonuclease</keyword>
<reference evidence="12 13" key="1">
    <citation type="submission" date="2018-02" db="EMBL/GenBank/DDBJ databases">
        <title>Genome sequence of Desulfovibrio carbinolicus DSM 3852.</title>
        <authorList>
            <person name="Wilbanks E."/>
            <person name="Skennerton C.T."/>
            <person name="Orphan V.J."/>
        </authorList>
    </citation>
    <scope>NUCLEOTIDE SEQUENCE [LARGE SCALE GENOMIC DNA]</scope>
    <source>
        <strain evidence="12 13">DSM 3852</strain>
    </source>
</reference>
<dbReference type="Pfam" id="PF17946">
    <property type="entry name" value="RecC_C"/>
    <property type="match status" value="1"/>
</dbReference>
<dbReference type="Gene3D" id="1.10.10.160">
    <property type="match status" value="1"/>
</dbReference>
<dbReference type="GO" id="GO:0005524">
    <property type="term" value="F:ATP binding"/>
    <property type="evidence" value="ECO:0007669"/>
    <property type="project" value="UniProtKB-KW"/>
</dbReference>
<dbReference type="AlphaFoldDB" id="A0A4P6HJJ4"/>
<gene>
    <name evidence="12" type="ORF">C3Y92_08560</name>
</gene>
<dbReference type="KEGG" id="dcb:C3Y92_08560"/>
<dbReference type="InterPro" id="IPR013986">
    <property type="entry name" value="DExx_box_DNA_helicase_dom_sf"/>
</dbReference>
<name>A0A4P6HJJ4_9BACT</name>
<evidence type="ECO:0000259" key="11">
    <source>
        <dbReference type="Pfam" id="PF17946"/>
    </source>
</evidence>
<keyword evidence="13" id="KW-1185">Reference proteome</keyword>
<keyword evidence="3" id="KW-0227">DNA damage</keyword>
<feature type="region of interest" description="Disordered" evidence="10">
    <location>
        <begin position="665"/>
        <end position="684"/>
    </location>
</feature>
<protein>
    <recommendedName>
        <fullName evidence="11">RecC C-terminal domain-containing protein</fullName>
    </recommendedName>
</protein>
<keyword evidence="9" id="KW-0234">DNA repair</keyword>
<dbReference type="GO" id="GO:0006281">
    <property type="term" value="P:DNA repair"/>
    <property type="evidence" value="ECO:0007669"/>
    <property type="project" value="UniProtKB-KW"/>
</dbReference>
<dbReference type="GO" id="GO:0004386">
    <property type="term" value="F:helicase activity"/>
    <property type="evidence" value="ECO:0007669"/>
    <property type="project" value="UniProtKB-KW"/>
</dbReference>
<accession>A0A4P6HJJ4</accession>
<evidence type="ECO:0000313" key="13">
    <source>
        <dbReference type="Proteomes" id="UP000293296"/>
    </source>
</evidence>
<dbReference type="GO" id="GO:0008854">
    <property type="term" value="F:exodeoxyribonuclease V activity"/>
    <property type="evidence" value="ECO:0007669"/>
    <property type="project" value="InterPro"/>
</dbReference>
<dbReference type="PANTHER" id="PTHR30591:SF1">
    <property type="entry name" value="RECBCD ENZYME SUBUNIT RECC"/>
    <property type="match status" value="1"/>
</dbReference>
<organism evidence="12 13">
    <name type="scientific">Solidesulfovibrio carbinolicus</name>
    <dbReference type="NCBI Taxonomy" id="296842"/>
    <lineage>
        <taxon>Bacteria</taxon>
        <taxon>Pseudomonadati</taxon>
        <taxon>Thermodesulfobacteriota</taxon>
        <taxon>Desulfovibrionia</taxon>
        <taxon>Desulfovibrionales</taxon>
        <taxon>Desulfovibrionaceae</taxon>
        <taxon>Solidesulfovibrio</taxon>
    </lineage>
</organism>
<evidence type="ECO:0000256" key="6">
    <source>
        <dbReference type="ARBA" id="ARBA00022839"/>
    </source>
</evidence>
<evidence type="ECO:0000256" key="7">
    <source>
        <dbReference type="ARBA" id="ARBA00022840"/>
    </source>
</evidence>
<dbReference type="SUPFAM" id="SSF52540">
    <property type="entry name" value="P-loop containing nucleoside triphosphate hydrolases"/>
    <property type="match status" value="2"/>
</dbReference>
<dbReference type="GO" id="GO:0009338">
    <property type="term" value="C:exodeoxyribonuclease V complex"/>
    <property type="evidence" value="ECO:0007669"/>
    <property type="project" value="InterPro"/>
</dbReference>
<dbReference type="InterPro" id="IPR006697">
    <property type="entry name" value="RecC"/>
</dbReference>
<keyword evidence="2" id="KW-0547">Nucleotide-binding</keyword>
<dbReference type="Proteomes" id="UP000293296">
    <property type="component" value="Chromosome"/>
</dbReference>
<dbReference type="InterPro" id="IPR027417">
    <property type="entry name" value="P-loop_NTPase"/>
</dbReference>
<evidence type="ECO:0000256" key="2">
    <source>
        <dbReference type="ARBA" id="ARBA00022741"/>
    </source>
</evidence>
<dbReference type="Gene3D" id="3.40.50.10930">
    <property type="match status" value="1"/>
</dbReference>
<evidence type="ECO:0000256" key="1">
    <source>
        <dbReference type="ARBA" id="ARBA00022722"/>
    </source>
</evidence>
<dbReference type="EMBL" id="CP026538">
    <property type="protein sequence ID" value="QAZ67277.1"/>
    <property type="molecule type" value="Genomic_DNA"/>
</dbReference>
<dbReference type="HAMAP" id="MF_01486">
    <property type="entry name" value="RecC"/>
    <property type="match status" value="1"/>
</dbReference>
<dbReference type="PIRSF" id="PIRSF000980">
    <property type="entry name" value="RecC"/>
    <property type="match status" value="1"/>
</dbReference>
<dbReference type="Gene3D" id="3.40.50.300">
    <property type="entry name" value="P-loop containing nucleotide triphosphate hydrolases"/>
    <property type="match status" value="2"/>
</dbReference>
<keyword evidence="1" id="KW-0540">Nuclease</keyword>
<evidence type="ECO:0000256" key="9">
    <source>
        <dbReference type="ARBA" id="ARBA00023204"/>
    </source>
</evidence>
<dbReference type="GO" id="GO:0003677">
    <property type="term" value="F:DNA binding"/>
    <property type="evidence" value="ECO:0007669"/>
    <property type="project" value="UniProtKB-KW"/>
</dbReference>
<evidence type="ECO:0000256" key="3">
    <source>
        <dbReference type="ARBA" id="ARBA00022763"/>
    </source>
</evidence>
<dbReference type="GO" id="GO:0006310">
    <property type="term" value="P:DNA recombination"/>
    <property type="evidence" value="ECO:0007669"/>
    <property type="project" value="TreeGrafter"/>
</dbReference>
<dbReference type="Gene3D" id="1.10.10.990">
    <property type="match status" value="1"/>
</dbReference>
<keyword evidence="5" id="KW-0347">Helicase</keyword>
<dbReference type="SUPFAM" id="SSF52980">
    <property type="entry name" value="Restriction endonuclease-like"/>
    <property type="match status" value="1"/>
</dbReference>